<dbReference type="CDD" id="cd06261">
    <property type="entry name" value="TM_PBP2"/>
    <property type="match status" value="1"/>
</dbReference>
<evidence type="ECO:0000313" key="11">
    <source>
        <dbReference type="EMBL" id="MEE3717027.1"/>
    </source>
</evidence>
<evidence type="ECO:0000256" key="1">
    <source>
        <dbReference type="ARBA" id="ARBA00004651"/>
    </source>
</evidence>
<dbReference type="EMBL" id="JAZBJZ010000031">
    <property type="protein sequence ID" value="MEE3717027.1"/>
    <property type="molecule type" value="Genomic_DNA"/>
</dbReference>
<dbReference type="InterPro" id="IPR005672">
    <property type="entry name" value="Phosphate_PstA"/>
</dbReference>
<keyword evidence="8 9" id="KW-0472">Membrane</keyword>
<feature type="transmembrane region" description="Helical" evidence="9">
    <location>
        <begin position="153"/>
        <end position="177"/>
    </location>
</feature>
<evidence type="ECO:0000256" key="6">
    <source>
        <dbReference type="ARBA" id="ARBA00022692"/>
    </source>
</evidence>
<dbReference type="InterPro" id="IPR051408">
    <property type="entry name" value="Phosphate_transprt_permease"/>
</dbReference>
<dbReference type="NCBIfam" id="TIGR00974">
    <property type="entry name" value="3a0107s02c"/>
    <property type="match status" value="1"/>
</dbReference>
<name>A0AAW9PSU0_9CYAN</name>
<dbReference type="Proteomes" id="UP001333818">
    <property type="component" value="Unassembled WGS sequence"/>
</dbReference>
<dbReference type="PROSITE" id="PS50928">
    <property type="entry name" value="ABC_TM1"/>
    <property type="match status" value="1"/>
</dbReference>
<proteinExistence type="inferred from homology"/>
<dbReference type="InterPro" id="IPR035906">
    <property type="entry name" value="MetI-like_sf"/>
</dbReference>
<keyword evidence="6 9" id="KW-0812">Transmembrane</keyword>
<evidence type="ECO:0000256" key="7">
    <source>
        <dbReference type="ARBA" id="ARBA00022989"/>
    </source>
</evidence>
<evidence type="ECO:0000313" key="12">
    <source>
        <dbReference type="Proteomes" id="UP001333818"/>
    </source>
</evidence>
<evidence type="ECO:0000256" key="4">
    <source>
        <dbReference type="ARBA" id="ARBA00022475"/>
    </source>
</evidence>
<feature type="domain" description="ABC transmembrane type-1" evidence="10">
    <location>
        <begin position="86"/>
        <end position="298"/>
    </location>
</feature>
<feature type="transmembrane region" description="Helical" evidence="9">
    <location>
        <begin position="280"/>
        <end position="301"/>
    </location>
</feature>
<feature type="transmembrane region" description="Helical" evidence="9">
    <location>
        <begin position="198"/>
        <end position="219"/>
    </location>
</feature>
<reference evidence="11" key="1">
    <citation type="submission" date="2024-01" db="EMBL/GenBank/DDBJ databases">
        <title>Bank of Algae and Cyanobacteria of the Azores (BACA) strain genomes.</title>
        <authorList>
            <person name="Luz R."/>
            <person name="Cordeiro R."/>
            <person name="Fonseca A."/>
            <person name="Goncalves V."/>
        </authorList>
    </citation>
    <scope>NUCLEOTIDE SEQUENCE</scope>
    <source>
        <strain evidence="11">BACA0141</strain>
    </source>
</reference>
<comment type="similarity">
    <text evidence="2 9">Belongs to the binding-protein-dependent transport system permease family. CysTW subfamily.</text>
</comment>
<evidence type="ECO:0000256" key="5">
    <source>
        <dbReference type="ARBA" id="ARBA00022592"/>
    </source>
</evidence>
<dbReference type="PANTHER" id="PTHR42922">
    <property type="entry name" value="PHOSPHATE TRANSPORT SYSTEM PERMEASE PROTEIN PSTA"/>
    <property type="match status" value="1"/>
</dbReference>
<comment type="subcellular location">
    <subcellularLocation>
        <location evidence="1 9">Cell membrane</location>
        <topology evidence="1 9">Multi-pass membrane protein</topology>
    </subcellularLocation>
</comment>
<dbReference type="GO" id="GO:0005315">
    <property type="term" value="F:phosphate transmembrane transporter activity"/>
    <property type="evidence" value="ECO:0007669"/>
    <property type="project" value="InterPro"/>
</dbReference>
<dbReference type="Gene3D" id="1.10.3720.10">
    <property type="entry name" value="MetI-like"/>
    <property type="match status" value="1"/>
</dbReference>
<feature type="transmembrane region" description="Helical" evidence="9">
    <location>
        <begin position="122"/>
        <end position="147"/>
    </location>
</feature>
<protein>
    <recommendedName>
        <fullName evidence="9">Phosphate transport system permease protein PstA</fullName>
    </recommendedName>
</protein>
<evidence type="ECO:0000256" key="9">
    <source>
        <dbReference type="RuleBase" id="RU363043"/>
    </source>
</evidence>
<evidence type="ECO:0000256" key="8">
    <source>
        <dbReference type="ARBA" id="ARBA00023136"/>
    </source>
</evidence>
<accession>A0AAW9PSU0</accession>
<dbReference type="RefSeq" id="WP_330483456.1">
    <property type="nucleotide sequence ID" value="NZ_JAZBJZ010000031.1"/>
</dbReference>
<dbReference type="GO" id="GO:0035435">
    <property type="term" value="P:phosphate ion transmembrane transport"/>
    <property type="evidence" value="ECO:0007669"/>
    <property type="project" value="InterPro"/>
</dbReference>
<gene>
    <name evidence="11" type="primary">pstA</name>
    <name evidence="11" type="ORF">V2H45_09745</name>
</gene>
<evidence type="ECO:0000259" key="10">
    <source>
        <dbReference type="PROSITE" id="PS50928"/>
    </source>
</evidence>
<dbReference type="AlphaFoldDB" id="A0AAW9PSU0"/>
<keyword evidence="4 9" id="KW-1003">Cell membrane</keyword>
<dbReference type="PANTHER" id="PTHR42922:SF1">
    <property type="entry name" value="PHOSPHATE TRANSPORT SYSTEM PERMEASE PROTEIN PSTA"/>
    <property type="match status" value="1"/>
</dbReference>
<organism evidence="11 12">
    <name type="scientific">Tumidithrix elongata BACA0141</name>
    <dbReference type="NCBI Taxonomy" id="2716417"/>
    <lineage>
        <taxon>Bacteria</taxon>
        <taxon>Bacillati</taxon>
        <taxon>Cyanobacteriota</taxon>
        <taxon>Cyanophyceae</taxon>
        <taxon>Pseudanabaenales</taxon>
        <taxon>Pseudanabaenaceae</taxon>
        <taxon>Tumidithrix</taxon>
        <taxon>Tumidithrix elongata</taxon>
    </lineage>
</organism>
<keyword evidence="5" id="KW-0592">Phosphate transport</keyword>
<keyword evidence="3" id="KW-0813">Transport</keyword>
<dbReference type="InterPro" id="IPR000515">
    <property type="entry name" value="MetI-like"/>
</dbReference>
<evidence type="ECO:0000256" key="2">
    <source>
        <dbReference type="ARBA" id="ARBA00007069"/>
    </source>
</evidence>
<dbReference type="SUPFAM" id="SSF161098">
    <property type="entry name" value="MetI-like"/>
    <property type="match status" value="1"/>
</dbReference>
<comment type="caution">
    <text evidence="11">The sequence shown here is derived from an EMBL/GenBank/DDBJ whole genome shotgun (WGS) entry which is preliminary data.</text>
</comment>
<feature type="transmembrane region" description="Helical" evidence="9">
    <location>
        <begin position="77"/>
        <end position="110"/>
    </location>
</feature>
<dbReference type="GO" id="GO:0005886">
    <property type="term" value="C:plasma membrane"/>
    <property type="evidence" value="ECO:0007669"/>
    <property type="project" value="UniProtKB-SubCell"/>
</dbReference>
<dbReference type="Pfam" id="PF00528">
    <property type="entry name" value="BPD_transp_1"/>
    <property type="match status" value="1"/>
</dbReference>
<evidence type="ECO:0000256" key="3">
    <source>
        <dbReference type="ARBA" id="ARBA00022448"/>
    </source>
</evidence>
<keyword evidence="7 9" id="KW-1133">Transmembrane helix</keyword>
<sequence length="307" mass="31968">MTPEPQNLTVSRIPMGTLVRSSASPRTLFGNVMTTLTVGAAAIALLPLVAVLTYVIIKGASRLDLGVFTQLPPAPGIAGGGFGNAIVGTLVMVVIAALISVPFGVMAAIFVSEFGGKKPIVFWIRFATNVLSGVPSIVVGVFTYSIIVIKGGFSLGLGFSAFAGGVALSVLMLPIIVRTSEESLKLVPQEIRQASVGIGATNFQTVFFVVLPAALPAIVTGTMLAVARAAGETAPLIFTALFSQYWSHGIFEKSASLGVLVYNFSIVPGGPQFINQQQLAWAGALVLVVMILITSILSRLATGKRTY</sequence>
<keyword evidence="12" id="KW-1185">Reference proteome</keyword>
<feature type="transmembrane region" description="Helical" evidence="9">
    <location>
        <begin position="28"/>
        <end position="57"/>
    </location>
</feature>